<organism evidence="3 4">
    <name type="scientific">Henriciella mobilis</name>
    <dbReference type="NCBI Taxonomy" id="2305467"/>
    <lineage>
        <taxon>Bacteria</taxon>
        <taxon>Pseudomonadati</taxon>
        <taxon>Pseudomonadota</taxon>
        <taxon>Alphaproteobacteria</taxon>
        <taxon>Hyphomonadales</taxon>
        <taxon>Hyphomonadaceae</taxon>
        <taxon>Henriciella</taxon>
    </lineage>
</organism>
<dbReference type="EMBL" id="QWFX01000005">
    <property type="protein sequence ID" value="RIJ32796.1"/>
    <property type="molecule type" value="Genomic_DNA"/>
</dbReference>
<keyword evidence="4" id="KW-1185">Reference proteome</keyword>
<accession>A0A399RM96</accession>
<dbReference type="SUPFAM" id="SSF51556">
    <property type="entry name" value="Metallo-dependent hydrolases"/>
    <property type="match status" value="1"/>
</dbReference>
<keyword evidence="3" id="KW-0378">Hydrolase</keyword>
<dbReference type="RefSeq" id="WP_119374876.1">
    <property type="nucleotide sequence ID" value="NZ_QWFX01000005.1"/>
</dbReference>
<dbReference type="OrthoDB" id="9787654at2"/>
<dbReference type="Proteomes" id="UP000266385">
    <property type="component" value="Unassembled WGS sequence"/>
</dbReference>
<name>A0A399RM96_9PROT</name>
<dbReference type="GO" id="GO:0016787">
    <property type="term" value="F:hydrolase activity"/>
    <property type="evidence" value="ECO:0007669"/>
    <property type="project" value="UniProtKB-KW"/>
</dbReference>
<evidence type="ECO:0000256" key="1">
    <source>
        <dbReference type="ARBA" id="ARBA00038310"/>
    </source>
</evidence>
<dbReference type="AlphaFoldDB" id="A0A399RM96"/>
<evidence type="ECO:0000313" key="3">
    <source>
        <dbReference type="EMBL" id="RIJ32796.1"/>
    </source>
</evidence>
<dbReference type="Pfam" id="PF04909">
    <property type="entry name" value="Amidohydro_2"/>
    <property type="match status" value="1"/>
</dbReference>
<reference evidence="3 4" key="1">
    <citation type="submission" date="2018-08" db="EMBL/GenBank/DDBJ databases">
        <title>Henriciella mobilis sp. nov., isolated from seawater.</title>
        <authorList>
            <person name="Cheng H."/>
            <person name="Wu Y.-H."/>
            <person name="Xu X.-W."/>
            <person name="Guo L.-L."/>
        </authorList>
    </citation>
    <scope>NUCLEOTIDE SEQUENCE [LARGE SCALE GENOMIC DNA]</scope>
    <source>
        <strain evidence="3 4">JN25</strain>
    </source>
</reference>
<proteinExistence type="inferred from homology"/>
<dbReference type="Gene3D" id="3.20.20.140">
    <property type="entry name" value="Metal-dependent hydrolases"/>
    <property type="match status" value="1"/>
</dbReference>
<dbReference type="PANTHER" id="PTHR43569:SF1">
    <property type="entry name" value="BLL3371 PROTEIN"/>
    <property type="match status" value="1"/>
</dbReference>
<feature type="domain" description="Amidohydrolase-related" evidence="2">
    <location>
        <begin position="23"/>
        <end position="334"/>
    </location>
</feature>
<dbReference type="InterPro" id="IPR032466">
    <property type="entry name" value="Metal_Hydrolase"/>
</dbReference>
<comment type="caution">
    <text evidence="3">The sequence shown here is derived from an EMBL/GenBank/DDBJ whole genome shotgun (WGS) entry which is preliminary data.</text>
</comment>
<sequence>MFDNDDWLNQHREEVIDPDREIVDPHHHLWPKPNPAGIVYDLDDLWRDTEDGHKVTQTVFMECRAAYREDGPDHLKPVGETEFVAAAAARSAREADKATIAAIISHADLRLPISQLDEVLDAHLEAANGLFRGIRHSGPFDPHSEHFRIRPRSPEGLYRDPDFRRGVAHLGERGFTYDTWNYHHQILDFRDLAAAVQGTVMVLDHFGTPLGVGPYEGKRDSNFSKWKDDIAAVAAQPNVYAKLGGLAMPDNGFGWNERDTPPSSDEFVDAQAKYYHHAIECFGPERCMLESNFPVDRLSISYRTLWNGLKKITADYSEFEKAALFAGTARRVYRVSRPA</sequence>
<comment type="similarity">
    <text evidence="1">Belongs to the metallo-dependent hydrolases superfamily.</text>
</comment>
<gene>
    <name evidence="3" type="ORF">D1223_02810</name>
</gene>
<protein>
    <submittedName>
        <fullName evidence="3">Amidohydrolase</fullName>
    </submittedName>
</protein>
<evidence type="ECO:0000259" key="2">
    <source>
        <dbReference type="Pfam" id="PF04909"/>
    </source>
</evidence>
<dbReference type="InterPro" id="IPR052350">
    <property type="entry name" value="Metallo-dep_Lactonases"/>
</dbReference>
<evidence type="ECO:0000313" key="4">
    <source>
        <dbReference type="Proteomes" id="UP000266385"/>
    </source>
</evidence>
<dbReference type="InterPro" id="IPR006680">
    <property type="entry name" value="Amidohydro-rel"/>
</dbReference>
<dbReference type="PANTHER" id="PTHR43569">
    <property type="entry name" value="AMIDOHYDROLASE"/>
    <property type="match status" value="1"/>
</dbReference>